<proteinExistence type="predicted"/>
<evidence type="ECO:0000313" key="2">
    <source>
        <dbReference type="Proteomes" id="UP000663193"/>
    </source>
</evidence>
<accession>A0A7U2HYV6</accession>
<dbReference type="AlphaFoldDB" id="A0A7U2HYV6"/>
<organism evidence="1 2">
    <name type="scientific">Phaeosphaeria nodorum (strain SN15 / ATCC MYA-4574 / FGSC 10173)</name>
    <name type="common">Glume blotch fungus</name>
    <name type="synonym">Parastagonospora nodorum</name>
    <dbReference type="NCBI Taxonomy" id="321614"/>
    <lineage>
        <taxon>Eukaryota</taxon>
        <taxon>Fungi</taxon>
        <taxon>Dikarya</taxon>
        <taxon>Ascomycota</taxon>
        <taxon>Pezizomycotina</taxon>
        <taxon>Dothideomycetes</taxon>
        <taxon>Pleosporomycetidae</taxon>
        <taxon>Pleosporales</taxon>
        <taxon>Pleosporineae</taxon>
        <taxon>Phaeosphaeriaceae</taxon>
        <taxon>Parastagonospora</taxon>
    </lineage>
</organism>
<protein>
    <submittedName>
        <fullName evidence="1">Uncharacterized protein</fullName>
    </submittedName>
</protein>
<evidence type="ECO:0000313" key="1">
    <source>
        <dbReference type="EMBL" id="QRC96975.1"/>
    </source>
</evidence>
<gene>
    <name evidence="1" type="ORF">JI435_409890</name>
</gene>
<name>A0A7U2HYV6_PHANO</name>
<dbReference type="VEuPathDB" id="FungiDB:JI435_409890"/>
<dbReference type="EMBL" id="CP069029">
    <property type="protein sequence ID" value="QRC96975.1"/>
    <property type="molecule type" value="Genomic_DNA"/>
</dbReference>
<reference evidence="2" key="1">
    <citation type="journal article" date="2021" name="BMC Genomics">
        <title>Chromosome-level genome assembly and manually-curated proteome of model necrotroph Parastagonospora nodorum Sn15 reveals a genome-wide trove of candidate effector homologs, and redundancy of virulence-related functions within an accessory chromosome.</title>
        <authorList>
            <person name="Bertazzoni S."/>
            <person name="Jones D.A.B."/>
            <person name="Phan H.T."/>
            <person name="Tan K.-C."/>
            <person name="Hane J.K."/>
        </authorList>
    </citation>
    <scope>NUCLEOTIDE SEQUENCE [LARGE SCALE GENOMIC DNA]</scope>
    <source>
        <strain evidence="2">SN15 / ATCC MYA-4574 / FGSC 10173)</strain>
    </source>
</reference>
<keyword evidence="2" id="KW-1185">Reference proteome</keyword>
<sequence length="97" mass="11176">MLDESGKPIVQGWFDITRLAIQGFAWRGGKCISYRGIFRSSTRKCRPGFYLVESPIARRNTKAKATERVGYKYRTLVAIDISREDELDDVNHFRAMS</sequence>
<dbReference type="Proteomes" id="UP000663193">
    <property type="component" value="Chromosome 7"/>
</dbReference>